<organism evidence="1 2">
    <name type="scientific">Acinetobacter celticus</name>
    <dbReference type="NCBI Taxonomy" id="1891224"/>
    <lineage>
        <taxon>Bacteria</taxon>
        <taxon>Pseudomonadati</taxon>
        <taxon>Pseudomonadota</taxon>
        <taxon>Gammaproteobacteria</taxon>
        <taxon>Moraxellales</taxon>
        <taxon>Moraxellaceae</taxon>
        <taxon>Acinetobacter</taxon>
    </lineage>
</organism>
<dbReference type="InterPro" id="IPR009734">
    <property type="entry name" value="Myoviridae_GpU"/>
</dbReference>
<evidence type="ECO:0000313" key="1">
    <source>
        <dbReference type="EMBL" id="ODA12737.1"/>
    </source>
</evidence>
<dbReference type="AlphaFoldDB" id="A0A1C3CVI2"/>
<keyword evidence="2" id="KW-1185">Reference proteome</keyword>
<dbReference type="Pfam" id="PF06995">
    <property type="entry name" value="Phage_P2_GpU"/>
    <property type="match status" value="1"/>
</dbReference>
<protein>
    <recommendedName>
        <fullName evidence="3">Phage tail protein</fullName>
    </recommendedName>
</protein>
<evidence type="ECO:0008006" key="3">
    <source>
        <dbReference type="Google" id="ProtNLM"/>
    </source>
</evidence>
<dbReference type="InterPro" id="IPR016912">
    <property type="entry name" value="Phage_P2_GpU"/>
</dbReference>
<comment type="caution">
    <text evidence="1">The sequence shown here is derived from an EMBL/GenBank/DDBJ whole genome shotgun (WGS) entry which is preliminary data.</text>
</comment>
<dbReference type="Proteomes" id="UP000186553">
    <property type="component" value="Unassembled WGS sequence"/>
</dbReference>
<accession>A0A1C3CVI2</accession>
<sequence>MMDGQIYGTFLTMMRLGSYKFCIYTAAYQELNRTTNYKWGEQAVFGGWDNLQFLGPGEDTQSLTGVVYPEFKGGTGQIDELRALAATGIPQLLISGTGKILGYWVINSITEGQTKFAAFGVPRRQEFTINMRKYSDSPARLGLLSGIMNAVGL</sequence>
<dbReference type="PIRSF" id="PIRSF029208">
    <property type="entry name" value="Phage_tail_GPU"/>
    <property type="match status" value="1"/>
</dbReference>
<reference evidence="1 2" key="1">
    <citation type="submission" date="2016-07" db="EMBL/GenBank/DDBJ databases">
        <title>Acinetobacter sp. ANC 4603.</title>
        <authorList>
            <person name="Radolfova-Krizova L."/>
            <person name="Nemec A."/>
        </authorList>
    </citation>
    <scope>NUCLEOTIDE SEQUENCE [LARGE SCALE GENOMIC DNA]</scope>
    <source>
        <strain evidence="1 2">ANC 4603</strain>
    </source>
</reference>
<dbReference type="STRING" id="1891224.BBP83_09265"/>
<name>A0A1C3CVI2_9GAMM</name>
<gene>
    <name evidence="1" type="ORF">BBP83_09265</name>
</gene>
<evidence type="ECO:0000313" key="2">
    <source>
        <dbReference type="Proteomes" id="UP000186553"/>
    </source>
</evidence>
<dbReference type="EMBL" id="MBDL01000010">
    <property type="protein sequence ID" value="ODA12737.1"/>
    <property type="molecule type" value="Genomic_DNA"/>
</dbReference>
<proteinExistence type="predicted"/>